<name>A0AAD1YRL6_9LAMI</name>
<dbReference type="EMBL" id="OU503037">
    <property type="protein sequence ID" value="CAI9756286.1"/>
    <property type="molecule type" value="Genomic_DNA"/>
</dbReference>
<evidence type="ECO:0000313" key="1">
    <source>
        <dbReference type="EMBL" id="CAI9756286.1"/>
    </source>
</evidence>
<protein>
    <submittedName>
        <fullName evidence="1">Uncharacterized protein</fullName>
    </submittedName>
</protein>
<gene>
    <name evidence="1" type="ORF">FPE_LOCUS3716</name>
</gene>
<accession>A0AAD1YRL6</accession>
<keyword evidence="2" id="KW-1185">Reference proteome</keyword>
<proteinExistence type="predicted"/>
<reference evidence="1" key="1">
    <citation type="submission" date="2023-05" db="EMBL/GenBank/DDBJ databases">
        <authorList>
            <person name="Huff M."/>
        </authorList>
    </citation>
    <scope>NUCLEOTIDE SEQUENCE</scope>
</reference>
<evidence type="ECO:0000313" key="2">
    <source>
        <dbReference type="Proteomes" id="UP000834106"/>
    </source>
</evidence>
<dbReference type="AlphaFoldDB" id="A0AAD1YRL6"/>
<organism evidence="1 2">
    <name type="scientific">Fraxinus pennsylvanica</name>
    <dbReference type="NCBI Taxonomy" id="56036"/>
    <lineage>
        <taxon>Eukaryota</taxon>
        <taxon>Viridiplantae</taxon>
        <taxon>Streptophyta</taxon>
        <taxon>Embryophyta</taxon>
        <taxon>Tracheophyta</taxon>
        <taxon>Spermatophyta</taxon>
        <taxon>Magnoliopsida</taxon>
        <taxon>eudicotyledons</taxon>
        <taxon>Gunneridae</taxon>
        <taxon>Pentapetalae</taxon>
        <taxon>asterids</taxon>
        <taxon>lamiids</taxon>
        <taxon>Lamiales</taxon>
        <taxon>Oleaceae</taxon>
        <taxon>Oleeae</taxon>
        <taxon>Fraxinus</taxon>
    </lineage>
</organism>
<dbReference type="Proteomes" id="UP000834106">
    <property type="component" value="Chromosome 2"/>
</dbReference>
<sequence length="123" mass="13253">MRFTAGSKVLKADYPGKRHLCKAGCGQEKYAWSSVPGMMSKASAITNDFSSRTSSGIASNGIGKISINLQYSMTVGFSRRFLLTVFASIPSKLGGISVTSVDSRQLLSYQLIRSCSEFSLLPL</sequence>